<sequence length="224" mass="24095">MTPSSGLLLLVSLALFTCHSAGENDPAVLNSVDDYDYYPYTDSPDEPKNSSSRVLPCNYDLCENQKIPCVNLSVSTGCLCPGVSGPNETPDAPVLLDVTKEGSQVVVHWCSPPSAVTHYQILVGRHHLLTASQLTRRVLLPELDPGTTVCVEAVNRAGSSRPTKTSCRRYELANSPSMAAWVIGGVLAFVLLLLLALVVFLLRRNKAGSRSRAGNPSDRGEVVF</sequence>
<dbReference type="GeneTree" id="ENSGT00940000162696"/>
<keyword evidence="5" id="KW-1185">Reference proteome</keyword>
<evidence type="ECO:0000259" key="3">
    <source>
        <dbReference type="SMART" id="SM00060"/>
    </source>
</evidence>
<keyword evidence="1" id="KW-0472">Membrane</keyword>
<reference evidence="4" key="1">
    <citation type="submission" date="2025-08" db="UniProtKB">
        <authorList>
            <consortium name="Ensembl"/>
        </authorList>
    </citation>
    <scope>IDENTIFICATION</scope>
</reference>
<dbReference type="Proteomes" id="UP000261540">
    <property type="component" value="Unplaced"/>
</dbReference>
<feature type="chain" id="PRO_5017317862" evidence="2">
    <location>
        <begin position="22"/>
        <end position="224"/>
    </location>
</feature>
<protein>
    <submittedName>
        <fullName evidence="4">LRRN4 C-terminal-like protein</fullName>
    </submittedName>
</protein>
<dbReference type="InterPro" id="IPR003961">
    <property type="entry name" value="FN3_dom"/>
</dbReference>
<dbReference type="SMART" id="SM00060">
    <property type="entry name" value="FN3"/>
    <property type="match status" value="1"/>
</dbReference>
<dbReference type="InterPro" id="IPR036116">
    <property type="entry name" value="FN3_sf"/>
</dbReference>
<feature type="domain" description="Fibronectin type-III" evidence="3">
    <location>
        <begin position="90"/>
        <end position="160"/>
    </location>
</feature>
<dbReference type="Gene3D" id="2.60.40.10">
    <property type="entry name" value="Immunoglobulins"/>
    <property type="match status" value="1"/>
</dbReference>
<organism evidence="4 5">
    <name type="scientific">Paramormyrops kingsleyae</name>
    <dbReference type="NCBI Taxonomy" id="1676925"/>
    <lineage>
        <taxon>Eukaryota</taxon>
        <taxon>Metazoa</taxon>
        <taxon>Chordata</taxon>
        <taxon>Craniata</taxon>
        <taxon>Vertebrata</taxon>
        <taxon>Euteleostomi</taxon>
        <taxon>Actinopterygii</taxon>
        <taxon>Neopterygii</taxon>
        <taxon>Teleostei</taxon>
        <taxon>Osteoglossocephala</taxon>
        <taxon>Osteoglossomorpha</taxon>
        <taxon>Osteoglossiformes</taxon>
        <taxon>Mormyridae</taxon>
        <taxon>Paramormyrops</taxon>
    </lineage>
</organism>
<evidence type="ECO:0000313" key="4">
    <source>
        <dbReference type="Ensembl" id="ENSPKIP00000021245.1"/>
    </source>
</evidence>
<dbReference type="RefSeq" id="XP_023659384.1">
    <property type="nucleotide sequence ID" value="XM_023803616.2"/>
</dbReference>
<name>A0A3B3RTS4_9TELE</name>
<keyword evidence="2" id="KW-0732">Signal</keyword>
<dbReference type="OrthoDB" id="676979at2759"/>
<evidence type="ECO:0000256" key="1">
    <source>
        <dbReference type="SAM" id="Phobius"/>
    </source>
</evidence>
<dbReference type="AlphaFoldDB" id="A0A3B3RTS4"/>
<dbReference type="GeneID" id="111839567"/>
<dbReference type="STRING" id="1676925.ENSPKIP00000021245"/>
<dbReference type="SUPFAM" id="SSF49265">
    <property type="entry name" value="Fibronectin type III"/>
    <property type="match status" value="1"/>
</dbReference>
<reference evidence="4" key="2">
    <citation type="submission" date="2025-09" db="UniProtKB">
        <authorList>
            <consortium name="Ensembl"/>
        </authorList>
    </citation>
    <scope>IDENTIFICATION</scope>
</reference>
<dbReference type="KEGG" id="pki:111839567"/>
<feature type="signal peptide" evidence="2">
    <location>
        <begin position="1"/>
        <end position="21"/>
    </location>
</feature>
<dbReference type="InterPro" id="IPR013783">
    <property type="entry name" value="Ig-like_fold"/>
</dbReference>
<evidence type="ECO:0000256" key="2">
    <source>
        <dbReference type="SAM" id="SignalP"/>
    </source>
</evidence>
<keyword evidence="1" id="KW-1133">Transmembrane helix</keyword>
<dbReference type="Ensembl" id="ENSPKIT00000001875.1">
    <property type="protein sequence ID" value="ENSPKIP00000021245.1"/>
    <property type="gene ID" value="ENSPKIG00000005723.1"/>
</dbReference>
<feature type="transmembrane region" description="Helical" evidence="1">
    <location>
        <begin position="178"/>
        <end position="202"/>
    </location>
</feature>
<accession>A0A3B3RTS4</accession>
<evidence type="ECO:0000313" key="5">
    <source>
        <dbReference type="Proteomes" id="UP000261540"/>
    </source>
</evidence>
<keyword evidence="1" id="KW-0812">Transmembrane</keyword>
<proteinExistence type="predicted"/>
<dbReference type="Pfam" id="PF00041">
    <property type="entry name" value="fn3"/>
    <property type="match status" value="1"/>
</dbReference>